<name>A0A0R0CJF6_9GAMM</name>
<keyword evidence="8" id="KW-1185">Reference proteome</keyword>
<dbReference type="SUPFAM" id="SSF53300">
    <property type="entry name" value="vWA-like"/>
    <property type="match status" value="1"/>
</dbReference>
<keyword evidence="5" id="KW-0472">Membrane</keyword>
<evidence type="ECO:0000313" key="7">
    <source>
        <dbReference type="EMBL" id="KRG70057.1"/>
    </source>
</evidence>
<dbReference type="RefSeq" id="WP_057657990.1">
    <property type="nucleotide sequence ID" value="NZ_LDJL01000007.1"/>
</dbReference>
<dbReference type="SMART" id="SM00028">
    <property type="entry name" value="TPR"/>
    <property type="match status" value="1"/>
</dbReference>
<dbReference type="Pfam" id="PF07719">
    <property type="entry name" value="TPR_2"/>
    <property type="match status" value="1"/>
</dbReference>
<organism evidence="7 8">
    <name type="scientific">Pseudoxanthomonas dokdonensis</name>
    <dbReference type="NCBI Taxonomy" id="344882"/>
    <lineage>
        <taxon>Bacteria</taxon>
        <taxon>Pseudomonadati</taxon>
        <taxon>Pseudomonadota</taxon>
        <taxon>Gammaproteobacteria</taxon>
        <taxon>Lysobacterales</taxon>
        <taxon>Lysobacteraceae</taxon>
        <taxon>Pseudoxanthomonas</taxon>
    </lineage>
</organism>
<dbReference type="InterPro" id="IPR013105">
    <property type="entry name" value="TPR_2"/>
</dbReference>
<keyword evidence="5" id="KW-1133">Transmembrane helix</keyword>
<dbReference type="AlphaFoldDB" id="A0A0R0CJF6"/>
<accession>A0A0R0CJF6</accession>
<evidence type="ECO:0000256" key="5">
    <source>
        <dbReference type="SAM" id="Phobius"/>
    </source>
</evidence>
<feature type="compositionally biased region" description="Low complexity" evidence="4">
    <location>
        <begin position="496"/>
        <end position="522"/>
    </location>
</feature>
<feature type="domain" description="VWFA" evidence="6">
    <location>
        <begin position="95"/>
        <end position="282"/>
    </location>
</feature>
<evidence type="ECO:0000256" key="3">
    <source>
        <dbReference type="PROSITE-ProRule" id="PRU00339"/>
    </source>
</evidence>
<dbReference type="InterPro" id="IPR050768">
    <property type="entry name" value="UPF0353/GerABKA_families"/>
</dbReference>
<evidence type="ECO:0000259" key="6">
    <source>
        <dbReference type="PROSITE" id="PS50234"/>
    </source>
</evidence>
<evidence type="ECO:0000256" key="4">
    <source>
        <dbReference type="SAM" id="MobiDB-lite"/>
    </source>
</evidence>
<feature type="compositionally biased region" description="Low complexity" evidence="4">
    <location>
        <begin position="535"/>
        <end position="551"/>
    </location>
</feature>
<gene>
    <name evidence="7" type="ORF">ABB29_07430</name>
</gene>
<feature type="transmembrane region" description="Helical" evidence="5">
    <location>
        <begin position="15"/>
        <end position="31"/>
    </location>
</feature>
<feature type="compositionally biased region" description="Basic and acidic residues" evidence="4">
    <location>
        <begin position="573"/>
        <end position="591"/>
    </location>
</feature>
<dbReference type="EMBL" id="LDJL01000007">
    <property type="protein sequence ID" value="KRG70057.1"/>
    <property type="molecule type" value="Genomic_DNA"/>
</dbReference>
<comment type="caution">
    <text evidence="7">The sequence shown here is derived from an EMBL/GenBank/DDBJ whole genome shotgun (WGS) entry which is preliminary data.</text>
</comment>
<dbReference type="Pfam" id="PF13519">
    <property type="entry name" value="VWA_2"/>
    <property type="match status" value="1"/>
</dbReference>
<dbReference type="PATRIC" id="fig|344882.3.peg.2830"/>
<dbReference type="SUPFAM" id="SSF48452">
    <property type="entry name" value="TPR-like"/>
    <property type="match status" value="1"/>
</dbReference>
<dbReference type="InterPro" id="IPR011990">
    <property type="entry name" value="TPR-like_helical_dom_sf"/>
</dbReference>
<dbReference type="InterPro" id="IPR019734">
    <property type="entry name" value="TPR_rpt"/>
</dbReference>
<dbReference type="SMART" id="SM00327">
    <property type="entry name" value="VWA"/>
    <property type="match status" value="1"/>
</dbReference>
<keyword evidence="1" id="KW-0677">Repeat</keyword>
<dbReference type="InterPro" id="IPR036465">
    <property type="entry name" value="vWFA_dom_sf"/>
</dbReference>
<evidence type="ECO:0000256" key="2">
    <source>
        <dbReference type="ARBA" id="ARBA00022803"/>
    </source>
</evidence>
<evidence type="ECO:0000256" key="1">
    <source>
        <dbReference type="ARBA" id="ARBA00022737"/>
    </source>
</evidence>
<proteinExistence type="predicted"/>
<keyword evidence="2 3" id="KW-0802">TPR repeat</keyword>
<evidence type="ECO:0000313" key="8">
    <source>
        <dbReference type="Proteomes" id="UP000052052"/>
    </source>
</evidence>
<dbReference type="PROSITE" id="PS50005">
    <property type="entry name" value="TPR"/>
    <property type="match status" value="1"/>
</dbReference>
<feature type="compositionally biased region" description="Low complexity" evidence="4">
    <location>
        <begin position="446"/>
        <end position="470"/>
    </location>
</feature>
<dbReference type="Gene3D" id="3.40.50.410">
    <property type="entry name" value="von Willebrand factor, type A domain"/>
    <property type="match status" value="1"/>
</dbReference>
<feature type="transmembrane region" description="Helical" evidence="5">
    <location>
        <begin position="59"/>
        <end position="82"/>
    </location>
</feature>
<dbReference type="PANTHER" id="PTHR22550">
    <property type="entry name" value="SPORE GERMINATION PROTEIN"/>
    <property type="match status" value="1"/>
</dbReference>
<keyword evidence="5" id="KW-0812">Transmembrane</keyword>
<dbReference type="STRING" id="344882.ABB29_07430"/>
<dbReference type="PROSITE" id="PS50293">
    <property type="entry name" value="TPR_REGION"/>
    <property type="match status" value="1"/>
</dbReference>
<dbReference type="OrthoDB" id="9807628at2"/>
<feature type="region of interest" description="Disordered" evidence="4">
    <location>
        <begin position="435"/>
        <end position="596"/>
    </location>
</feature>
<reference evidence="7 8" key="1">
    <citation type="submission" date="2015-05" db="EMBL/GenBank/DDBJ databases">
        <title>Genome sequencing and analysis of members of genus Stenotrophomonas.</title>
        <authorList>
            <person name="Patil P.P."/>
            <person name="Midha S."/>
            <person name="Patil P.B."/>
        </authorList>
    </citation>
    <scope>NUCLEOTIDE SEQUENCE [LARGE SCALE GENOMIC DNA]</scope>
    <source>
        <strain evidence="7 8">DSM 21858</strain>
    </source>
</reference>
<dbReference type="InterPro" id="IPR002035">
    <property type="entry name" value="VWF_A"/>
</dbReference>
<dbReference type="Proteomes" id="UP000052052">
    <property type="component" value="Unassembled WGS sequence"/>
</dbReference>
<feature type="repeat" description="TPR" evidence="3">
    <location>
        <begin position="393"/>
        <end position="426"/>
    </location>
</feature>
<dbReference type="PANTHER" id="PTHR22550:SF14">
    <property type="entry name" value="VWFA DOMAIN-CONTAINING PROTEIN"/>
    <property type="match status" value="1"/>
</dbReference>
<dbReference type="PROSITE" id="PS50234">
    <property type="entry name" value="VWFA"/>
    <property type="match status" value="1"/>
</dbReference>
<dbReference type="Gene3D" id="1.25.40.10">
    <property type="entry name" value="Tetratricopeptide repeat domain"/>
    <property type="match status" value="1"/>
</dbReference>
<feature type="compositionally biased region" description="Basic and acidic residues" evidence="4">
    <location>
        <begin position="471"/>
        <end position="485"/>
    </location>
</feature>
<protein>
    <recommendedName>
        <fullName evidence="6">VWFA domain-containing protein</fullName>
    </recommendedName>
</protein>
<sequence length="613" mass="65738">MIEQALSLHFLRPQWLWALALLPLLWLFWRVRHRQRNIWRQHVDAHLLPSLMVEGRSAYWWPLLGMTLAWLLAVLAMAGPAWRQQAQPLWQNHAPLVIAVDMSSRMNATDLPPSRLLQVRAKLARLLSQRKDGEVALLAYADDAFTVAPLTDDGGNVALFLDALSPDVMPVDGQRPQRAIEQAITLLQQADFSKGQILLLTDHAGPAAIASAAAAAGQGWQVSVLGVGTASGSAYRQRDGSIAQARLDATSLQRLAAAGGGQYARLGNDDADLQSLGVLNAAAAGSGQGQSQQRIWLDQGYWLLLPLLLLVALAFRRGALAAWLLVAVMLPMAAPSPALAQAAATSAGAGKPGGDWWQRADQKQYQRIEQGVQAYRNGDFKQAEQAFAGIESSEALYNYGNALAKQGQYDAAIKAYDRALQLKPGEADTLANRAAVEAARKRQPPSGQKPSDKQGQGSQQSGAAGDNASAGDRHQDQASKSDARPGDNQPSPPPASRSTSPSSASADNNKAAPAGNPAKSSADTAAPPPGAEDSAAQQAADAAQKQRMQQALEQANKDGQGEQQKAAVAGETTEQREQRQAVDAWLRRVPDDPGGLLKTKFRLEYERRQREGR</sequence>